<keyword evidence="1" id="KW-0175">Coiled coil</keyword>
<protein>
    <recommendedName>
        <fullName evidence="3">DUF4304 domain-containing protein</fullName>
    </recommendedName>
</protein>
<accession>A0A645CX60</accession>
<gene>
    <name evidence="2" type="ORF">SDC9_128344</name>
</gene>
<feature type="coiled-coil region" evidence="1">
    <location>
        <begin position="209"/>
        <end position="236"/>
    </location>
</feature>
<reference evidence="2" key="1">
    <citation type="submission" date="2019-08" db="EMBL/GenBank/DDBJ databases">
        <authorList>
            <person name="Kucharzyk K."/>
            <person name="Murdoch R.W."/>
            <person name="Higgins S."/>
            <person name="Loffler F."/>
        </authorList>
    </citation>
    <scope>NUCLEOTIDE SEQUENCE</scope>
</reference>
<comment type="caution">
    <text evidence="2">The sequence shown here is derived from an EMBL/GenBank/DDBJ whole genome shotgun (WGS) entry which is preliminary data.</text>
</comment>
<dbReference type="AlphaFoldDB" id="A0A645CX60"/>
<sequence>MDNFTKQYFERCLTEFSQYGFKKHGNAFVRVINDVFQNFYLEKLGTYSYGRECRIGFAVLPLCQKNLDERILNGVGLYYLRGFERSHWSQADRWRYEVNIIDSIIDDIMRYFKQYLIPFFERANSCETAFDALVDLEKHFNETRLMNLSSAGINDARSEVISFDSAKFFMALKNRNYDFALAIKKMLLQQNIDALASVINGGFLTEKALTERETNLEAIRGEIKRLEERDEKYFQDIILEYEAHSKEILKSIINAASKKT</sequence>
<organism evidence="2">
    <name type="scientific">bioreactor metagenome</name>
    <dbReference type="NCBI Taxonomy" id="1076179"/>
    <lineage>
        <taxon>unclassified sequences</taxon>
        <taxon>metagenomes</taxon>
        <taxon>ecological metagenomes</taxon>
    </lineage>
</organism>
<proteinExistence type="predicted"/>
<name>A0A645CX60_9ZZZZ</name>
<evidence type="ECO:0008006" key="3">
    <source>
        <dbReference type="Google" id="ProtNLM"/>
    </source>
</evidence>
<dbReference type="EMBL" id="VSSQ01030673">
    <property type="protein sequence ID" value="MPM81292.1"/>
    <property type="molecule type" value="Genomic_DNA"/>
</dbReference>
<evidence type="ECO:0000313" key="2">
    <source>
        <dbReference type="EMBL" id="MPM81292.1"/>
    </source>
</evidence>
<evidence type="ECO:0000256" key="1">
    <source>
        <dbReference type="SAM" id="Coils"/>
    </source>
</evidence>